<name>A0A9P4NGU1_9PEZI</name>
<gene>
    <name evidence="1" type="ORF">EJ08DRAFT_528401</name>
</gene>
<dbReference type="EMBL" id="MU007106">
    <property type="protein sequence ID" value="KAF2420738.1"/>
    <property type="molecule type" value="Genomic_DNA"/>
</dbReference>
<evidence type="ECO:0000313" key="2">
    <source>
        <dbReference type="Proteomes" id="UP000800235"/>
    </source>
</evidence>
<sequence>MNSIYQDTASETLFRSCAQEALEQVRVLLNKLDSIAIALASEERVYLDLGPRRDIVLSHKELNLHHMLKVAAEAGKEDIDGLLLDFGLERDVPVQAIITGDVIYEAMKCDNNVRVFAQLVRIEPDIVGKHMGLAGDPLCYAVAGRNSESIPTSGTLELARYLLDSGADPNRIMQPHFESPGYYLH</sequence>
<evidence type="ECO:0008006" key="3">
    <source>
        <dbReference type="Google" id="ProtNLM"/>
    </source>
</evidence>
<proteinExistence type="predicted"/>
<dbReference type="InterPro" id="IPR036770">
    <property type="entry name" value="Ankyrin_rpt-contain_sf"/>
</dbReference>
<dbReference type="Gene3D" id="1.25.40.20">
    <property type="entry name" value="Ankyrin repeat-containing domain"/>
    <property type="match status" value="1"/>
</dbReference>
<protein>
    <recommendedName>
        <fullName evidence="3">Ankyrin repeat domain-containing protein</fullName>
    </recommendedName>
</protein>
<dbReference type="OrthoDB" id="5369447at2759"/>
<reference evidence="1" key="1">
    <citation type="journal article" date="2020" name="Stud. Mycol.">
        <title>101 Dothideomycetes genomes: a test case for predicting lifestyles and emergence of pathogens.</title>
        <authorList>
            <person name="Haridas S."/>
            <person name="Albert R."/>
            <person name="Binder M."/>
            <person name="Bloem J."/>
            <person name="Labutti K."/>
            <person name="Salamov A."/>
            <person name="Andreopoulos B."/>
            <person name="Baker S."/>
            <person name="Barry K."/>
            <person name="Bills G."/>
            <person name="Bluhm B."/>
            <person name="Cannon C."/>
            <person name="Castanera R."/>
            <person name="Culley D."/>
            <person name="Daum C."/>
            <person name="Ezra D."/>
            <person name="Gonzalez J."/>
            <person name="Henrissat B."/>
            <person name="Kuo A."/>
            <person name="Liang C."/>
            <person name="Lipzen A."/>
            <person name="Lutzoni F."/>
            <person name="Magnuson J."/>
            <person name="Mondo S."/>
            <person name="Nolan M."/>
            <person name="Ohm R."/>
            <person name="Pangilinan J."/>
            <person name="Park H.-J."/>
            <person name="Ramirez L."/>
            <person name="Alfaro M."/>
            <person name="Sun H."/>
            <person name="Tritt A."/>
            <person name="Yoshinaga Y."/>
            <person name="Zwiers L.-H."/>
            <person name="Turgeon B."/>
            <person name="Goodwin S."/>
            <person name="Spatafora J."/>
            <person name="Crous P."/>
            <person name="Grigoriev I."/>
        </authorList>
    </citation>
    <scope>NUCLEOTIDE SEQUENCE</scope>
    <source>
        <strain evidence="1">CBS 130266</strain>
    </source>
</reference>
<accession>A0A9P4NGU1</accession>
<comment type="caution">
    <text evidence="1">The sequence shown here is derived from an EMBL/GenBank/DDBJ whole genome shotgun (WGS) entry which is preliminary data.</text>
</comment>
<dbReference type="AlphaFoldDB" id="A0A9P4NGU1"/>
<organism evidence="1 2">
    <name type="scientific">Tothia fuscella</name>
    <dbReference type="NCBI Taxonomy" id="1048955"/>
    <lineage>
        <taxon>Eukaryota</taxon>
        <taxon>Fungi</taxon>
        <taxon>Dikarya</taxon>
        <taxon>Ascomycota</taxon>
        <taxon>Pezizomycotina</taxon>
        <taxon>Dothideomycetes</taxon>
        <taxon>Pleosporomycetidae</taxon>
        <taxon>Venturiales</taxon>
        <taxon>Cylindrosympodiaceae</taxon>
        <taxon>Tothia</taxon>
    </lineage>
</organism>
<evidence type="ECO:0000313" key="1">
    <source>
        <dbReference type="EMBL" id="KAF2420738.1"/>
    </source>
</evidence>
<dbReference type="Proteomes" id="UP000800235">
    <property type="component" value="Unassembled WGS sequence"/>
</dbReference>
<keyword evidence="2" id="KW-1185">Reference proteome</keyword>